<dbReference type="AlphaFoldDB" id="A0A6C0E8J9"/>
<dbReference type="Gene3D" id="2.20.25.10">
    <property type="match status" value="1"/>
</dbReference>
<keyword evidence="1" id="KW-0665">Pyrimidine biosynthesis</keyword>
<evidence type="ECO:0008006" key="3">
    <source>
        <dbReference type="Google" id="ProtNLM"/>
    </source>
</evidence>
<reference evidence="2" key="1">
    <citation type="journal article" date="2020" name="Nature">
        <title>Giant virus diversity and host interactions through global metagenomics.</title>
        <authorList>
            <person name="Schulz F."/>
            <person name="Roux S."/>
            <person name="Paez-Espino D."/>
            <person name="Jungbluth S."/>
            <person name="Walsh D.A."/>
            <person name="Denef V.J."/>
            <person name="McMahon K.D."/>
            <person name="Konstantinidis K.T."/>
            <person name="Eloe-Fadrosh E.A."/>
            <person name="Kyrpides N.C."/>
            <person name="Woyke T."/>
        </authorList>
    </citation>
    <scope>NUCLEOTIDE SEQUENCE</scope>
    <source>
        <strain evidence="2">GVMAG-M-3300023179-150</strain>
    </source>
</reference>
<name>A0A6C0E8J9_9ZZZZ</name>
<accession>A0A6C0E8J9</accession>
<organism evidence="2">
    <name type="scientific">viral metagenome</name>
    <dbReference type="NCBI Taxonomy" id="1070528"/>
    <lineage>
        <taxon>unclassified sequences</taxon>
        <taxon>metagenomes</taxon>
        <taxon>organismal metagenomes</taxon>
    </lineage>
</organism>
<sequence>MEFCENCQNLARSQIITDSDGKTKIKYNCKHCGNSKLRTDNSAIYVNNYDSDIYTQSYINDNTRHDNTLPRDQSIVCPNDECPSHKKQQNKVSYVRYNPEELKHIYFCHFCDEQWKT</sequence>
<evidence type="ECO:0000313" key="2">
    <source>
        <dbReference type="EMBL" id="QHT24589.1"/>
    </source>
</evidence>
<dbReference type="GO" id="GO:0006221">
    <property type="term" value="P:pyrimidine nucleotide biosynthetic process"/>
    <property type="evidence" value="ECO:0007669"/>
    <property type="project" value="UniProtKB-KW"/>
</dbReference>
<protein>
    <recommendedName>
        <fullName evidence="3">DNA-directed RNA polymerase M/15kDa subunit domain-containing protein</fullName>
    </recommendedName>
</protein>
<dbReference type="EMBL" id="MN739746">
    <property type="protein sequence ID" value="QHT24589.1"/>
    <property type="molecule type" value="Genomic_DNA"/>
</dbReference>
<dbReference type="SUPFAM" id="SSF57825">
    <property type="entry name" value="Aspartate carbamoyltransferase, Regulatory-chain, C-terminal domain"/>
    <property type="match status" value="1"/>
</dbReference>
<evidence type="ECO:0000256" key="1">
    <source>
        <dbReference type="ARBA" id="ARBA00022975"/>
    </source>
</evidence>
<proteinExistence type="predicted"/>
<dbReference type="InterPro" id="IPR036792">
    <property type="entry name" value="Asp_carbatrfase_reg_C_sf"/>
</dbReference>